<dbReference type="SUPFAM" id="SSF51905">
    <property type="entry name" value="FAD/NAD(P)-binding domain"/>
    <property type="match status" value="1"/>
</dbReference>
<dbReference type="Pfam" id="PF13454">
    <property type="entry name" value="NAD_binding_9"/>
    <property type="match status" value="1"/>
</dbReference>
<accession>A0A7I7XG38</accession>
<feature type="domain" description="FAD-dependent urate hydroxylase HpyO/Asp monooxygenase CreE-like FAD/NAD(P)-binding" evidence="1">
    <location>
        <begin position="7"/>
        <end position="146"/>
    </location>
</feature>
<reference evidence="2 3" key="1">
    <citation type="journal article" date="2019" name="Emerg. Microbes Infect.">
        <title>Comprehensive subspecies identification of 175 nontuberculous mycobacteria species based on 7547 genomic profiles.</title>
        <authorList>
            <person name="Matsumoto Y."/>
            <person name="Kinjo T."/>
            <person name="Motooka D."/>
            <person name="Nabeya D."/>
            <person name="Jung N."/>
            <person name="Uechi K."/>
            <person name="Horii T."/>
            <person name="Iida T."/>
            <person name="Fujita J."/>
            <person name="Nakamura S."/>
        </authorList>
    </citation>
    <scope>NUCLEOTIDE SEQUENCE [LARGE SCALE GENOMIC DNA]</scope>
    <source>
        <strain evidence="2 3">JCM 13574</strain>
    </source>
</reference>
<name>A0A7I7XG38_9MYCO</name>
<keyword evidence="3" id="KW-1185">Reference proteome</keyword>
<dbReference type="InterPro" id="IPR036188">
    <property type="entry name" value="FAD/NAD-bd_sf"/>
</dbReference>
<dbReference type="PANTHER" id="PTHR40254:SF1">
    <property type="entry name" value="BLR0577 PROTEIN"/>
    <property type="match status" value="1"/>
</dbReference>
<proteinExistence type="predicted"/>
<dbReference type="EMBL" id="AP022610">
    <property type="protein sequence ID" value="BBZ28162.1"/>
    <property type="molecule type" value="Genomic_DNA"/>
</dbReference>
<dbReference type="Gene3D" id="3.50.50.60">
    <property type="entry name" value="FAD/NAD(P)-binding domain"/>
    <property type="match status" value="1"/>
</dbReference>
<evidence type="ECO:0000259" key="1">
    <source>
        <dbReference type="Pfam" id="PF13454"/>
    </source>
</evidence>
<protein>
    <recommendedName>
        <fullName evidence="1">FAD-dependent urate hydroxylase HpyO/Asp monooxygenase CreE-like FAD/NAD(P)-binding domain-containing protein</fullName>
    </recommendedName>
</protein>
<evidence type="ECO:0000313" key="3">
    <source>
        <dbReference type="Proteomes" id="UP000466517"/>
    </source>
</evidence>
<dbReference type="KEGG" id="mmag:MMAD_24570"/>
<dbReference type="AlphaFoldDB" id="A0A7I7XG38"/>
<evidence type="ECO:0000313" key="2">
    <source>
        <dbReference type="EMBL" id="BBZ28162.1"/>
    </source>
</evidence>
<dbReference type="Proteomes" id="UP000466517">
    <property type="component" value="Chromosome"/>
</dbReference>
<dbReference type="PANTHER" id="PTHR40254">
    <property type="entry name" value="BLR0577 PROTEIN"/>
    <property type="match status" value="1"/>
</dbReference>
<dbReference type="InterPro" id="IPR038732">
    <property type="entry name" value="HpyO/CreE_NAD-binding"/>
</dbReference>
<sequence>MSAVNVARLSAEPLHVTVVNGAHPVGRGVAYGLRRPEYLLNVAARNMSAFPDEPEHFLEWLRTRSEFESTPEVELRERFISRQIYGDYLRAIVQHHLQSPGAMTPVSAQTIVGDVLDVEPLDSGGLVHLADGTTLRADRVVLATGNEAPNPLPGAEALTDHRAWVGNPWHAWEDRLPGPDGNVVILGTGLSAVDAIITLRTLGWLGSIDAVSRHGWFPHAHFRGIEYPEFPPPGVDLATLGLDALRALVETHCALLHERNANPAIIVDKLRPHTQRIWNGFDRQDRLTFATEHAARWNVFRHRIAPDIAAQITSSQLTGQLRVHAQRIEELTAAGSDRIRVRLADGRTLDADLVINATGPATRFTATRSALLQNLLRRGLIAPDDTDMGVRVDPDHTVVDAAGERSDLLLALGPMLRGTYWETIAVPELRVQARRVAETLLGSSRMDLDEGQLLLEYMI</sequence>
<organism evidence="2 3">
    <name type="scientific">Mycolicibacterium madagascariense</name>
    <dbReference type="NCBI Taxonomy" id="212765"/>
    <lineage>
        <taxon>Bacteria</taxon>
        <taxon>Bacillati</taxon>
        <taxon>Actinomycetota</taxon>
        <taxon>Actinomycetes</taxon>
        <taxon>Mycobacteriales</taxon>
        <taxon>Mycobacteriaceae</taxon>
        <taxon>Mycolicibacterium</taxon>
    </lineage>
</organism>
<dbReference type="InterPro" id="IPR052189">
    <property type="entry name" value="L-asp_N-monooxygenase_NS-form"/>
</dbReference>
<gene>
    <name evidence="2" type="ORF">MMAD_24570</name>
</gene>